<evidence type="ECO:0000313" key="1">
    <source>
        <dbReference type="EMBL" id="PUV21074.1"/>
    </source>
</evidence>
<protein>
    <recommendedName>
        <fullName evidence="3">Glycine zipper domain-containing protein</fullName>
    </recommendedName>
</protein>
<evidence type="ECO:0000313" key="2">
    <source>
        <dbReference type="Proteomes" id="UP000250831"/>
    </source>
</evidence>
<organism evidence="1 2">
    <name type="scientific">Sphingobacterium athyrii</name>
    <dbReference type="NCBI Taxonomy" id="2152717"/>
    <lineage>
        <taxon>Bacteria</taxon>
        <taxon>Pseudomonadati</taxon>
        <taxon>Bacteroidota</taxon>
        <taxon>Sphingobacteriia</taxon>
        <taxon>Sphingobacteriales</taxon>
        <taxon>Sphingobacteriaceae</taxon>
        <taxon>Sphingobacterium</taxon>
    </lineage>
</organism>
<accession>A0A363NJW3</accession>
<comment type="caution">
    <text evidence="1">The sequence shown here is derived from an EMBL/GenBank/DDBJ whole genome shotgun (WGS) entry which is preliminary data.</text>
</comment>
<keyword evidence="2" id="KW-1185">Reference proteome</keyword>
<dbReference type="AlphaFoldDB" id="A0A363NJW3"/>
<sequence>MFQRPIFLGLGVVDNVSATMRLVDLRENNVASQNILSDALNTLGKVNDGISGLAEGLKTNGFNSAKLYIGQIRPSVAYGFRVYMKPVIQSNIGKSLSRTANIAGITISAATVANTYLEEGYRGPKTTMEMEMGKAATGMAGAWAGARIGAAAGGVLGSFFPILGNGVGAIAGGIIGGIAGGIGGSLIAEEAYN</sequence>
<dbReference type="EMBL" id="QCXX01000014">
    <property type="protein sequence ID" value="PUV21074.1"/>
    <property type="molecule type" value="Genomic_DNA"/>
</dbReference>
<evidence type="ECO:0008006" key="3">
    <source>
        <dbReference type="Google" id="ProtNLM"/>
    </source>
</evidence>
<gene>
    <name evidence="1" type="ORF">DCO56_28845</name>
</gene>
<dbReference type="Proteomes" id="UP000250831">
    <property type="component" value="Unassembled WGS sequence"/>
</dbReference>
<reference evidence="1 2" key="1">
    <citation type="submission" date="2018-04" db="EMBL/GenBank/DDBJ databases">
        <title>Sphingobacterium sp. M46 Genome.</title>
        <authorList>
            <person name="Cheng J."/>
            <person name="Li Y."/>
        </authorList>
    </citation>
    <scope>NUCLEOTIDE SEQUENCE [LARGE SCALE GENOMIC DNA]</scope>
    <source>
        <strain evidence="1 2">M46</strain>
    </source>
</reference>
<name>A0A363NJW3_9SPHI</name>
<proteinExistence type="predicted"/>